<organism evidence="1 2">
    <name type="scientific">Perkinsus olseni</name>
    <name type="common">Perkinsus atlanticus</name>
    <dbReference type="NCBI Taxonomy" id="32597"/>
    <lineage>
        <taxon>Eukaryota</taxon>
        <taxon>Sar</taxon>
        <taxon>Alveolata</taxon>
        <taxon>Perkinsozoa</taxon>
        <taxon>Perkinsea</taxon>
        <taxon>Perkinsida</taxon>
        <taxon>Perkinsidae</taxon>
        <taxon>Perkinsus</taxon>
    </lineage>
</organism>
<dbReference type="EMBL" id="JABANP010000039">
    <property type="protein sequence ID" value="KAF4693914.1"/>
    <property type="molecule type" value="Genomic_DNA"/>
</dbReference>
<comment type="caution">
    <text evidence="1">The sequence shown here is derived from an EMBL/GenBank/DDBJ whole genome shotgun (WGS) entry which is preliminary data.</text>
</comment>
<dbReference type="OrthoDB" id="10325513at2759"/>
<name>A0A7J6PCK7_PEROL</name>
<reference evidence="1 2" key="1">
    <citation type="submission" date="2020-04" db="EMBL/GenBank/DDBJ databases">
        <title>Perkinsus olseni comparative genomics.</title>
        <authorList>
            <person name="Bogema D.R."/>
        </authorList>
    </citation>
    <scope>NUCLEOTIDE SEQUENCE [LARGE SCALE GENOMIC DNA]</scope>
    <source>
        <strain evidence="1">00978-12</strain>
    </source>
</reference>
<sequence length="320" mass="36571">MYWRGNDTSLVDFGSSEMGKLWNSGDVYVNIADYSNYDQIANETLLVTWMKQWRKATGNTGRIFLTYGDAAKHYNERMVEFVSTFERFLDNYVSREDMIEIAPIGLSFDAEGMKSASVRQTLEEAQSMKARVSEKKGYEPGALLIDFAVSGDPNPVATQYVMQLADHATFEVFRNAIDGDYADDLVVRMNWMLTQQCVVCTQPGWENLRAKITILVEGSCTKVNYCNKVSMCAFDAVEYPSSAGGIEYIWNTMNLLRQRMISDGIITTEQFNSLFDVHGTLFAINDWEWSRCFYGDSFSKKMGYPNCHKYHREASRCHAR</sequence>
<gene>
    <name evidence="1" type="ORF">FOZ60_009661</name>
</gene>
<proteinExistence type="predicted"/>
<protein>
    <submittedName>
        <fullName evidence="1">Uncharacterized protein</fullName>
    </submittedName>
</protein>
<evidence type="ECO:0000313" key="2">
    <source>
        <dbReference type="Proteomes" id="UP000541610"/>
    </source>
</evidence>
<dbReference type="Proteomes" id="UP000541610">
    <property type="component" value="Unassembled WGS sequence"/>
</dbReference>
<evidence type="ECO:0000313" key="1">
    <source>
        <dbReference type="EMBL" id="KAF4693914.1"/>
    </source>
</evidence>
<accession>A0A7J6PCK7</accession>
<dbReference type="AlphaFoldDB" id="A0A7J6PCK7"/>